<evidence type="ECO:0000256" key="1">
    <source>
        <dbReference type="SAM" id="Phobius"/>
    </source>
</evidence>
<gene>
    <name evidence="2" type="ORF">COLO4_17599</name>
</gene>
<dbReference type="AlphaFoldDB" id="A0A1R3JC56"/>
<accession>A0A1R3JC56</accession>
<organism evidence="2 3">
    <name type="scientific">Corchorus olitorius</name>
    <dbReference type="NCBI Taxonomy" id="93759"/>
    <lineage>
        <taxon>Eukaryota</taxon>
        <taxon>Viridiplantae</taxon>
        <taxon>Streptophyta</taxon>
        <taxon>Embryophyta</taxon>
        <taxon>Tracheophyta</taxon>
        <taxon>Spermatophyta</taxon>
        <taxon>Magnoliopsida</taxon>
        <taxon>eudicotyledons</taxon>
        <taxon>Gunneridae</taxon>
        <taxon>Pentapetalae</taxon>
        <taxon>rosids</taxon>
        <taxon>malvids</taxon>
        <taxon>Malvales</taxon>
        <taxon>Malvaceae</taxon>
        <taxon>Grewioideae</taxon>
        <taxon>Apeibeae</taxon>
        <taxon>Corchorus</taxon>
    </lineage>
</organism>
<name>A0A1R3JC56_9ROSI</name>
<feature type="transmembrane region" description="Helical" evidence="1">
    <location>
        <begin position="106"/>
        <end position="126"/>
    </location>
</feature>
<feature type="transmembrane region" description="Helical" evidence="1">
    <location>
        <begin position="133"/>
        <end position="151"/>
    </location>
</feature>
<comment type="caution">
    <text evidence="2">The sequence shown here is derived from an EMBL/GenBank/DDBJ whole genome shotgun (WGS) entry which is preliminary data.</text>
</comment>
<keyword evidence="3" id="KW-1185">Reference proteome</keyword>
<sequence>MVPARQNAEFGTKRLPPTTDELPPLFQLPPIGSVAYSWLLTGYISIPFGLAFYFVVLGTYPIISNFIRSGSWYFQSALLFLGVCTQLLLFYAHYSGRYCAPTAVGRPLKLAMDLIALLLALPIPLLNSWNADMVFLLFLLVSYTIYVHSVVQLRFRPRDTGFLDLVLHLSIESLVCLSGSGGVPCVCLAVLLLCAAIILCRCLFYSASKGGCHFEKDKDDDLRLVNSEWGTAYAGYFQDGSDKSKTGSRHLYHLV</sequence>
<reference evidence="3" key="1">
    <citation type="submission" date="2013-09" db="EMBL/GenBank/DDBJ databases">
        <title>Corchorus olitorius genome sequencing.</title>
        <authorList>
            <person name="Alam M."/>
            <person name="Haque M.S."/>
            <person name="Islam M.S."/>
            <person name="Emdad E.M."/>
            <person name="Islam M.M."/>
            <person name="Ahmed B."/>
            <person name="Halim A."/>
            <person name="Hossen Q.M.M."/>
            <person name="Hossain M.Z."/>
            <person name="Ahmed R."/>
            <person name="Khan M.M."/>
            <person name="Islam R."/>
            <person name="Rashid M.M."/>
            <person name="Khan S.A."/>
            <person name="Rahman M.S."/>
            <person name="Alam M."/>
            <person name="Yahiya A.S."/>
            <person name="Khan M.S."/>
            <person name="Azam M.S."/>
            <person name="Haque T."/>
            <person name="Lashkar M.Z.H."/>
            <person name="Akhand A.I."/>
            <person name="Morshed G."/>
            <person name="Roy S."/>
            <person name="Uddin K.S."/>
            <person name="Rabeya T."/>
            <person name="Hossain A.S."/>
            <person name="Chowdhury A."/>
            <person name="Snigdha A.R."/>
            <person name="Mortoza M.S."/>
            <person name="Matin S.A."/>
            <person name="Hoque S.M.E."/>
            <person name="Islam M.K."/>
            <person name="Roy D.K."/>
            <person name="Haider R."/>
            <person name="Moosa M.M."/>
            <person name="Elias S.M."/>
            <person name="Hasan A.M."/>
            <person name="Jahan S."/>
            <person name="Shafiuddin M."/>
            <person name="Mahmood N."/>
            <person name="Shommy N.S."/>
        </authorList>
    </citation>
    <scope>NUCLEOTIDE SEQUENCE [LARGE SCALE GENOMIC DNA]</scope>
    <source>
        <strain evidence="3">cv. O-4</strain>
    </source>
</reference>
<protein>
    <submittedName>
        <fullName evidence="2">Uncharacterized protein</fullName>
    </submittedName>
</protein>
<keyword evidence="1" id="KW-0472">Membrane</keyword>
<keyword evidence="1" id="KW-1133">Transmembrane helix</keyword>
<dbReference type="OrthoDB" id="10559445at2759"/>
<keyword evidence="1" id="KW-0812">Transmembrane</keyword>
<feature type="transmembrane region" description="Helical" evidence="1">
    <location>
        <begin position="171"/>
        <end position="199"/>
    </location>
</feature>
<evidence type="ECO:0000313" key="3">
    <source>
        <dbReference type="Proteomes" id="UP000187203"/>
    </source>
</evidence>
<feature type="transmembrane region" description="Helical" evidence="1">
    <location>
        <begin position="72"/>
        <end position="94"/>
    </location>
</feature>
<proteinExistence type="predicted"/>
<dbReference type="EMBL" id="AWUE01016365">
    <property type="protein sequence ID" value="OMO92421.1"/>
    <property type="molecule type" value="Genomic_DNA"/>
</dbReference>
<feature type="transmembrane region" description="Helical" evidence="1">
    <location>
        <begin position="35"/>
        <end position="60"/>
    </location>
</feature>
<evidence type="ECO:0000313" key="2">
    <source>
        <dbReference type="EMBL" id="OMO92421.1"/>
    </source>
</evidence>
<dbReference type="Proteomes" id="UP000187203">
    <property type="component" value="Unassembled WGS sequence"/>
</dbReference>